<accession>A0ABP9GK47</accession>
<sequence length="295" mass="34081">MKQFLIYISKVIGILIILMYGLDTLYSYVFKNGIPRNKIQKILQTKNVHYDIVFLGSSRTENHIDCALVEQLTGKSCVNFGLSGGSIGDMLILLTLADSNGVTFDDVFLQVDYNYNSKGLSNNFKASLIPFIKNTDIKKELKKDKQNFYYSSIPFYRYMKYDKVVGFRESLLAFLGKKPKINLEVGFNPKVGVGLTKSGQLPTIYNDKNEEIQSLISLMKEKRVNLKFFIAPYCMEMENRNRFGVLKSRLTNIFNYSSVFDYKEEYFFNCGHLNIDGAREFTKILIKDFYTFKIN</sequence>
<reference evidence="3" key="1">
    <citation type="journal article" date="2019" name="Int. J. Syst. Evol. Microbiol.">
        <title>The Global Catalogue of Microorganisms (GCM) 10K type strain sequencing project: providing services to taxonomists for standard genome sequencing and annotation.</title>
        <authorList>
            <consortium name="The Broad Institute Genomics Platform"/>
            <consortium name="The Broad Institute Genome Sequencing Center for Infectious Disease"/>
            <person name="Wu L."/>
            <person name="Ma J."/>
        </authorList>
    </citation>
    <scope>NUCLEOTIDE SEQUENCE [LARGE SCALE GENOMIC DNA]</scope>
    <source>
        <strain evidence="3">JCM 18285</strain>
    </source>
</reference>
<name>A0ABP9GK47_9FLAO</name>
<gene>
    <name evidence="2" type="ORF">GCM10023314_15010</name>
</gene>
<evidence type="ECO:0000313" key="2">
    <source>
        <dbReference type="EMBL" id="GAA4942949.1"/>
    </source>
</evidence>
<evidence type="ECO:0000256" key="1">
    <source>
        <dbReference type="SAM" id="Phobius"/>
    </source>
</evidence>
<dbReference type="SUPFAM" id="SSF52266">
    <property type="entry name" value="SGNH hydrolase"/>
    <property type="match status" value="1"/>
</dbReference>
<keyword evidence="1" id="KW-1133">Transmembrane helix</keyword>
<dbReference type="EMBL" id="BAABJJ010000018">
    <property type="protein sequence ID" value="GAA4942949.1"/>
    <property type="molecule type" value="Genomic_DNA"/>
</dbReference>
<evidence type="ECO:0000313" key="3">
    <source>
        <dbReference type="Proteomes" id="UP001501302"/>
    </source>
</evidence>
<dbReference type="RefSeq" id="WP_345191178.1">
    <property type="nucleotide sequence ID" value="NZ_BAABJJ010000018.1"/>
</dbReference>
<protein>
    <submittedName>
        <fullName evidence="2">Uncharacterized protein</fullName>
    </submittedName>
</protein>
<feature type="transmembrane region" description="Helical" evidence="1">
    <location>
        <begin position="6"/>
        <end position="29"/>
    </location>
</feature>
<keyword evidence="1" id="KW-0812">Transmembrane</keyword>
<dbReference type="Proteomes" id="UP001501302">
    <property type="component" value="Unassembled WGS sequence"/>
</dbReference>
<keyword evidence="1" id="KW-0472">Membrane</keyword>
<proteinExistence type="predicted"/>
<organism evidence="2 3">
    <name type="scientific">Algibacter agarivorans</name>
    <dbReference type="NCBI Taxonomy" id="1109741"/>
    <lineage>
        <taxon>Bacteria</taxon>
        <taxon>Pseudomonadati</taxon>
        <taxon>Bacteroidota</taxon>
        <taxon>Flavobacteriia</taxon>
        <taxon>Flavobacteriales</taxon>
        <taxon>Flavobacteriaceae</taxon>
        <taxon>Algibacter</taxon>
    </lineage>
</organism>
<comment type="caution">
    <text evidence="2">The sequence shown here is derived from an EMBL/GenBank/DDBJ whole genome shotgun (WGS) entry which is preliminary data.</text>
</comment>
<keyword evidence="3" id="KW-1185">Reference proteome</keyword>